<evidence type="ECO:0000313" key="2">
    <source>
        <dbReference type="Proteomes" id="UP001320715"/>
    </source>
</evidence>
<reference evidence="1 2" key="1">
    <citation type="submission" date="2020-01" db="EMBL/GenBank/DDBJ databases">
        <title>Genomes of bacteria type strains.</title>
        <authorList>
            <person name="Chen J."/>
            <person name="Zhu S."/>
            <person name="Yang J."/>
        </authorList>
    </citation>
    <scope>NUCLEOTIDE SEQUENCE [LARGE SCALE GENOMIC DNA]</scope>
    <source>
        <strain evidence="1 2">DSM 16655</strain>
    </source>
</reference>
<dbReference type="InterPro" id="IPR052551">
    <property type="entry name" value="UV-DNA_repair_photolyase"/>
</dbReference>
<protein>
    <submittedName>
        <fullName evidence="1">Cryptochrome/photolyase family protein</fullName>
    </submittedName>
</protein>
<dbReference type="EMBL" id="JAAAML010000001">
    <property type="protein sequence ID" value="MCO6408108.1"/>
    <property type="molecule type" value="Genomic_DNA"/>
</dbReference>
<name>A0ABT1CPG5_9HYPH</name>
<organism evidence="1 2">
    <name type="scientific">Hoeflea alexandrii</name>
    <dbReference type="NCBI Taxonomy" id="288436"/>
    <lineage>
        <taxon>Bacteria</taxon>
        <taxon>Pseudomonadati</taxon>
        <taxon>Pseudomonadota</taxon>
        <taxon>Alphaproteobacteria</taxon>
        <taxon>Hyphomicrobiales</taxon>
        <taxon>Rhizobiaceae</taxon>
        <taxon>Hoeflea</taxon>
    </lineage>
</organism>
<accession>A0ABT1CPG5</accession>
<dbReference type="InterPro" id="IPR007357">
    <property type="entry name" value="PhrB-like"/>
</dbReference>
<comment type="caution">
    <text evidence="1">The sequence shown here is derived from an EMBL/GenBank/DDBJ whole genome shotgun (WGS) entry which is preliminary data.</text>
</comment>
<keyword evidence="2" id="KW-1185">Reference proteome</keyword>
<evidence type="ECO:0000313" key="1">
    <source>
        <dbReference type="EMBL" id="MCO6408108.1"/>
    </source>
</evidence>
<dbReference type="Gene3D" id="1.10.10.1710">
    <property type="entry name" value="Deoxyribodipyrimidine photolyase-related"/>
    <property type="match status" value="1"/>
</dbReference>
<dbReference type="InterPro" id="IPR014729">
    <property type="entry name" value="Rossmann-like_a/b/a_fold"/>
</dbReference>
<dbReference type="Proteomes" id="UP001320715">
    <property type="component" value="Unassembled WGS sequence"/>
</dbReference>
<dbReference type="Gene3D" id="3.40.50.620">
    <property type="entry name" value="HUPs"/>
    <property type="match status" value="1"/>
</dbReference>
<gene>
    <name evidence="1" type="ORF">GTW23_07975</name>
</gene>
<dbReference type="PANTHER" id="PTHR38657">
    <property type="entry name" value="SLR1343 PROTEIN"/>
    <property type="match status" value="1"/>
</dbReference>
<sequence length="525" mass="60069">MVKDKVLRFVLGDQLSRWISSLEDARPDTDVIFMAEVMAEATSVKHHKKKIAFLFSAMRHFAENLRDEGFTVDYLCLDAQNSPGDFGSALAEAVERHDAARVVMTEPSEMRVLEAAESWREELDVDLDILADNRFLASHEDFVSWATKDDGGQPKSLRMEYFYREMRRRTGYLMDDGEPTGGEWNYDAENRKSLPDSIKVPKRPEFAPDETTRAVMELVADRFDGHFGDLEPFDYPVKAKDAKAYLDWFVAEALPCFGDWQDAMKQGEPLLFHSHLSTLINCGLLDPRECCEKAEQAYRDGDAPLNAVEGFIRQIIGWREFIRGVYWLKMPDYANSNALEATRPLPGFFWTGETAMNCLSQAISETRSNAYAHHIQRLMVIGNFCLIAGIDPREVQEWFLIVYSDAYEWVEMPNVVGMALFADGGFVASKPYAASGSYINKMSDYCGSCRFDVKQKSGEKACPFNYLYWNFLYENEKVLKKNHRMGLIMGSLGKMKKERLEEVRTDSERFFDSSEMRVWDESASG</sequence>
<dbReference type="RefSeq" id="WP_252915325.1">
    <property type="nucleotide sequence ID" value="NZ_JAAAML010000001.1"/>
</dbReference>
<dbReference type="SUPFAM" id="SSF48173">
    <property type="entry name" value="Cryptochrome/photolyase FAD-binding domain"/>
    <property type="match status" value="1"/>
</dbReference>
<dbReference type="InterPro" id="IPR036134">
    <property type="entry name" value="Crypto/Photolyase_FAD-like_sf"/>
</dbReference>
<dbReference type="Gene3D" id="1.25.40.80">
    <property type="match status" value="1"/>
</dbReference>
<dbReference type="Pfam" id="PF04244">
    <property type="entry name" value="DPRP"/>
    <property type="match status" value="1"/>
</dbReference>
<proteinExistence type="predicted"/>
<dbReference type="Gene3D" id="1.10.579.10">
    <property type="entry name" value="DNA Cyclobutane Dipyrimidine Photolyase, subunit A, domain 3"/>
    <property type="match status" value="1"/>
</dbReference>
<dbReference type="PANTHER" id="PTHR38657:SF1">
    <property type="entry name" value="SLR1343 PROTEIN"/>
    <property type="match status" value="1"/>
</dbReference>